<evidence type="ECO:0000256" key="15">
    <source>
        <dbReference type="SAM" id="Coils"/>
    </source>
</evidence>
<organism evidence="17 18">
    <name type="scientific">Pseudodesulfovibrio piezophilus (strain DSM 21447 / JCM 15486 / C1TLV30)</name>
    <name type="common">Desulfovibrio piezophilus</name>
    <dbReference type="NCBI Taxonomy" id="1322246"/>
    <lineage>
        <taxon>Bacteria</taxon>
        <taxon>Pseudomonadati</taxon>
        <taxon>Thermodesulfobacteriota</taxon>
        <taxon>Desulfovibrionia</taxon>
        <taxon>Desulfovibrionales</taxon>
        <taxon>Desulfovibrionaceae</taxon>
    </lineage>
</organism>
<dbReference type="InterPro" id="IPR002146">
    <property type="entry name" value="ATP_synth_b/b'su_bac/chlpt"/>
</dbReference>
<evidence type="ECO:0000256" key="14">
    <source>
        <dbReference type="RuleBase" id="RU003848"/>
    </source>
</evidence>
<evidence type="ECO:0000256" key="9">
    <source>
        <dbReference type="ARBA" id="ARBA00023310"/>
    </source>
</evidence>
<reference evidence="17 18" key="1">
    <citation type="journal article" date="2013" name="PLoS ONE">
        <title>The first genomic and proteomic characterization of a deep-sea sulfate reducer: insights into the piezophilic lifestyle of Desulfovibrio piezophilus.</title>
        <authorList>
            <person name="Pradel N."/>
            <person name="Ji B."/>
            <person name="Gimenez G."/>
            <person name="Talla E."/>
            <person name="Lenoble P."/>
            <person name="Garel M."/>
            <person name="Tamburini C."/>
            <person name="Fourquet P."/>
            <person name="Lebrun R."/>
            <person name="Bertin P."/>
            <person name="Denis Y."/>
            <person name="Pophillat M."/>
            <person name="Barbe V."/>
            <person name="Ollivier B."/>
            <person name="Dolla A."/>
        </authorList>
    </citation>
    <scope>NUCLEOTIDE SEQUENCE [LARGE SCALE GENOMIC DNA]</scope>
    <source>
        <strain evidence="18">DSM 10523 / SB164P1</strain>
    </source>
</reference>
<evidence type="ECO:0000256" key="5">
    <source>
        <dbReference type="ARBA" id="ARBA00022781"/>
    </source>
</evidence>
<evidence type="ECO:0000313" key="17">
    <source>
        <dbReference type="EMBL" id="CCH49760.1"/>
    </source>
</evidence>
<evidence type="ECO:0000313" key="18">
    <source>
        <dbReference type="Proteomes" id="UP000011724"/>
    </source>
</evidence>
<evidence type="ECO:0000256" key="3">
    <source>
        <dbReference type="ARBA" id="ARBA00022547"/>
    </source>
</evidence>
<dbReference type="InterPro" id="IPR050059">
    <property type="entry name" value="ATP_synthase_B_chain"/>
</dbReference>
<dbReference type="HOGENOM" id="CLU_079215_3_1_7"/>
<keyword evidence="6 13" id="KW-1133">Transmembrane helix</keyword>
<dbReference type="AlphaFoldDB" id="M1WMK8"/>
<keyword evidence="9 13" id="KW-0066">ATP synthesis</keyword>
<evidence type="ECO:0000256" key="12">
    <source>
        <dbReference type="ARBA" id="ARBA00037847"/>
    </source>
</evidence>
<dbReference type="PANTHER" id="PTHR33445:SF1">
    <property type="entry name" value="ATP SYNTHASE SUBUNIT B"/>
    <property type="match status" value="1"/>
</dbReference>
<keyword evidence="7 13" id="KW-0406">Ion transport</keyword>
<keyword evidence="8 13" id="KW-0472">Membrane</keyword>
<comment type="function">
    <text evidence="10 13">F(1)F(0) ATP synthase produces ATP from ADP in the presence of a proton or sodium gradient. F-type ATPases consist of two structural domains, F(1) containing the extramembraneous catalytic core and F(0) containing the membrane proton channel, linked together by a central stalk and a peripheral stalk. During catalysis, ATP synthesis in the catalytic domain of F(1) is coupled via a rotary mechanism of the central stalk subunits to proton translocation.</text>
</comment>
<sequence length="196" mass="21881">MKRMYVFSTVLLTALAISSIAFANEGGGHHMAGWFLEDYQVERYIFRLINLALFLGIIWWLAGSKIKDFFVGRRDGIKLELDDLQTRQADAEKKLKEVEAGIANMAQEKQTILDEAKQQGEAIKEAIIAKAHKDAEALKEQAKRTASNEAQTAINSIRAEMADMVVAAAEKIVAEKLSADDHEKLVDDYLTKVVLN</sequence>
<protein>
    <recommendedName>
        <fullName evidence="13">ATP synthase subunit b</fullName>
    </recommendedName>
    <alternativeName>
        <fullName evidence="13">ATP synthase F(0) sector subunit b</fullName>
    </alternativeName>
    <alternativeName>
        <fullName evidence="13">ATPase subunit I</fullName>
    </alternativeName>
    <alternativeName>
        <fullName evidence="13">F-type ATPase subunit b</fullName>
        <shortName evidence="13">F-ATPase subunit b</shortName>
    </alternativeName>
</protein>
<keyword evidence="16" id="KW-0732">Signal</keyword>
<feature type="coiled-coil region" evidence="15">
    <location>
        <begin position="74"/>
        <end position="148"/>
    </location>
</feature>
<dbReference type="GO" id="GO:0046933">
    <property type="term" value="F:proton-transporting ATP synthase activity, rotational mechanism"/>
    <property type="evidence" value="ECO:0007669"/>
    <property type="project" value="UniProtKB-UniRule"/>
</dbReference>
<accession>M1WMK8</accession>
<reference evidence="18" key="2">
    <citation type="journal article" date="2013" name="Stand. Genomic Sci.">
        <title>Complete genome sequence of Desulfocapsa sulfexigens, a marine deltaproteobacterium specialized in disproportionating inorganic sulfur compounds.</title>
        <authorList>
            <person name="Finster K.W."/>
            <person name="Kjeldsen K.U."/>
            <person name="Kube M."/>
            <person name="Reinhardt R."/>
            <person name="Mussmann M."/>
            <person name="Amann R."/>
            <person name="Schreiber L."/>
        </authorList>
    </citation>
    <scope>NUCLEOTIDE SEQUENCE [LARGE SCALE GENOMIC DNA]</scope>
    <source>
        <strain evidence="18">DSM 10523 / SB164P1</strain>
    </source>
</reference>
<proteinExistence type="inferred from homology"/>
<feature type="chain" id="PRO_5004019652" description="ATP synthase subunit b" evidence="16">
    <location>
        <begin position="24"/>
        <end position="196"/>
    </location>
</feature>
<comment type="similarity">
    <text evidence="1 13 14">Belongs to the ATPase B chain family.</text>
</comment>
<dbReference type="eggNOG" id="COG0711">
    <property type="taxonomic scope" value="Bacteria"/>
</dbReference>
<evidence type="ECO:0000256" key="10">
    <source>
        <dbReference type="ARBA" id="ARBA00025198"/>
    </source>
</evidence>
<dbReference type="GO" id="GO:0045259">
    <property type="term" value="C:proton-transporting ATP synthase complex"/>
    <property type="evidence" value="ECO:0007669"/>
    <property type="project" value="UniProtKB-KW"/>
</dbReference>
<comment type="subunit">
    <text evidence="13">F-type ATPases have 2 components, F(1) - the catalytic core - and F(0) - the membrane proton channel. F(1) has five subunits: alpha(3), beta(3), gamma(1), delta(1), epsilon(1). F(0) has three main subunits: a(1), b(2) and c(10-14). The alpha and beta chains form an alternating ring which encloses part of the gamma chain. F(1) is attached to F(0) by a central stalk formed by the gamma and epsilon chains, while a peripheral stalk is formed by the delta and b chains.</text>
</comment>
<dbReference type="STRING" id="1322246.BN4_12525"/>
<dbReference type="Pfam" id="PF00430">
    <property type="entry name" value="ATP-synt_B"/>
    <property type="match status" value="1"/>
</dbReference>
<evidence type="ECO:0000256" key="4">
    <source>
        <dbReference type="ARBA" id="ARBA00022692"/>
    </source>
</evidence>
<dbReference type="EMBL" id="FO203427">
    <property type="protein sequence ID" value="CCH49760.1"/>
    <property type="molecule type" value="Genomic_DNA"/>
</dbReference>
<evidence type="ECO:0000256" key="1">
    <source>
        <dbReference type="ARBA" id="ARBA00005513"/>
    </source>
</evidence>
<keyword evidence="13" id="KW-1003">Cell membrane</keyword>
<evidence type="ECO:0000256" key="2">
    <source>
        <dbReference type="ARBA" id="ARBA00022448"/>
    </source>
</evidence>
<dbReference type="CDD" id="cd06503">
    <property type="entry name" value="ATP-synt_Fo_b"/>
    <property type="match status" value="1"/>
</dbReference>
<dbReference type="PATRIC" id="fig|879567.3.peg.2703"/>
<keyword evidence="5 13" id="KW-0375">Hydrogen ion transport</keyword>
<dbReference type="GO" id="GO:0012505">
    <property type="term" value="C:endomembrane system"/>
    <property type="evidence" value="ECO:0007669"/>
    <property type="project" value="UniProtKB-SubCell"/>
</dbReference>
<comment type="function">
    <text evidence="11">Component of the F(0) channel, it forms part of the peripheral stalk, linking F(1) to F(0). The b'-subunit is a diverged and duplicated form of b found in plants and photosynthetic bacteria.</text>
</comment>
<feature type="signal peptide" evidence="16">
    <location>
        <begin position="1"/>
        <end position="23"/>
    </location>
</feature>
<dbReference type="RefSeq" id="WP_015415803.1">
    <property type="nucleotide sequence ID" value="NC_020409.1"/>
</dbReference>
<name>M1WMK8_PSEP2</name>
<dbReference type="KEGG" id="dpi:BN4_12525"/>
<keyword evidence="15" id="KW-0175">Coiled coil</keyword>
<evidence type="ECO:0000256" key="8">
    <source>
        <dbReference type="ARBA" id="ARBA00023136"/>
    </source>
</evidence>
<keyword evidence="2 13" id="KW-0813">Transport</keyword>
<keyword evidence="18" id="KW-1185">Reference proteome</keyword>
<gene>
    <name evidence="13 17" type="primary">atpF</name>
    <name evidence="17" type="ordered locus">BN4_12525</name>
</gene>
<evidence type="ECO:0000256" key="6">
    <source>
        <dbReference type="ARBA" id="ARBA00022989"/>
    </source>
</evidence>
<keyword evidence="4 13" id="KW-0812">Transmembrane</keyword>
<evidence type="ECO:0000256" key="16">
    <source>
        <dbReference type="SAM" id="SignalP"/>
    </source>
</evidence>
<feature type="transmembrane region" description="Helical" evidence="13">
    <location>
        <begin position="45"/>
        <end position="63"/>
    </location>
</feature>
<evidence type="ECO:0000256" key="7">
    <source>
        <dbReference type="ARBA" id="ARBA00023065"/>
    </source>
</evidence>
<keyword evidence="13" id="KW-0997">Cell inner membrane</keyword>
<dbReference type="GO" id="GO:0005886">
    <property type="term" value="C:plasma membrane"/>
    <property type="evidence" value="ECO:0007669"/>
    <property type="project" value="UniProtKB-SubCell"/>
</dbReference>
<dbReference type="HAMAP" id="MF_01398">
    <property type="entry name" value="ATP_synth_b_bprime"/>
    <property type="match status" value="1"/>
</dbReference>
<evidence type="ECO:0000256" key="13">
    <source>
        <dbReference type="HAMAP-Rule" id="MF_01398"/>
    </source>
</evidence>
<keyword evidence="3 13" id="KW-0138">CF(0)</keyword>
<dbReference type="GO" id="GO:0046961">
    <property type="term" value="F:proton-transporting ATPase activity, rotational mechanism"/>
    <property type="evidence" value="ECO:0007669"/>
    <property type="project" value="TreeGrafter"/>
</dbReference>
<comment type="subcellular location">
    <subcellularLocation>
        <location evidence="13">Cell inner membrane</location>
        <topology evidence="13">Single-pass membrane protein</topology>
    </subcellularLocation>
    <subcellularLocation>
        <location evidence="12">Endomembrane system</location>
        <topology evidence="12">Single-pass membrane protein</topology>
    </subcellularLocation>
</comment>
<evidence type="ECO:0000256" key="11">
    <source>
        <dbReference type="ARBA" id="ARBA00025614"/>
    </source>
</evidence>
<dbReference type="Proteomes" id="UP000011724">
    <property type="component" value="Chromosome"/>
</dbReference>
<dbReference type="PANTHER" id="PTHR33445">
    <property type="entry name" value="ATP SYNTHASE SUBUNIT B', CHLOROPLASTIC"/>
    <property type="match status" value="1"/>
</dbReference>